<protein>
    <submittedName>
        <fullName evidence="3">Type 1 fimbrial protein</fullName>
    </submittedName>
</protein>
<keyword evidence="1" id="KW-0732">Signal</keyword>
<comment type="caution">
    <text evidence="3">The sequence shown here is derived from an EMBL/GenBank/DDBJ whole genome shotgun (WGS) entry which is preliminary data.</text>
</comment>
<dbReference type="SUPFAM" id="SSF49401">
    <property type="entry name" value="Bacterial adhesins"/>
    <property type="match status" value="1"/>
</dbReference>
<dbReference type="Pfam" id="PF00419">
    <property type="entry name" value="Fimbrial"/>
    <property type="match status" value="1"/>
</dbReference>
<dbReference type="EMBL" id="RCZD01000001">
    <property type="protein sequence ID" value="TPG64919.1"/>
    <property type="molecule type" value="Genomic_DNA"/>
</dbReference>
<keyword evidence="4" id="KW-1185">Reference proteome</keyword>
<dbReference type="OrthoDB" id="6502288at2"/>
<proteinExistence type="predicted"/>
<reference evidence="3 4" key="1">
    <citation type="journal article" date="2019" name="Environ. Microbiol.">
        <title>Species interactions and distinct microbial communities in high Arctic permafrost affected cryosols are associated with the CH4 and CO2 gas fluxes.</title>
        <authorList>
            <person name="Altshuler I."/>
            <person name="Hamel J."/>
            <person name="Turney S."/>
            <person name="Magnuson E."/>
            <person name="Levesque R."/>
            <person name="Greer C."/>
            <person name="Whyte L.G."/>
        </authorList>
    </citation>
    <scope>NUCLEOTIDE SEQUENCE [LARGE SCALE GENOMIC DNA]</scope>
    <source>
        <strain evidence="3 4">E4</strain>
    </source>
</reference>
<evidence type="ECO:0000313" key="4">
    <source>
        <dbReference type="Proteomes" id="UP000317663"/>
    </source>
</evidence>
<evidence type="ECO:0000256" key="1">
    <source>
        <dbReference type="SAM" id="SignalP"/>
    </source>
</evidence>
<feature type="chain" id="PRO_5021381487" evidence="1">
    <location>
        <begin position="30"/>
        <end position="389"/>
    </location>
</feature>
<dbReference type="Proteomes" id="UP000317663">
    <property type="component" value="Unassembled WGS sequence"/>
</dbReference>
<organism evidence="3 4">
    <name type="scientific">Ewingella americana</name>
    <dbReference type="NCBI Taxonomy" id="41202"/>
    <lineage>
        <taxon>Bacteria</taxon>
        <taxon>Pseudomonadati</taxon>
        <taxon>Pseudomonadota</taxon>
        <taxon>Gammaproteobacteria</taxon>
        <taxon>Enterobacterales</taxon>
        <taxon>Yersiniaceae</taxon>
        <taxon>Ewingella</taxon>
    </lineage>
</organism>
<dbReference type="GO" id="GO:0009289">
    <property type="term" value="C:pilus"/>
    <property type="evidence" value="ECO:0007669"/>
    <property type="project" value="InterPro"/>
</dbReference>
<feature type="domain" description="Fimbrial-type adhesion" evidence="2">
    <location>
        <begin position="243"/>
        <end position="388"/>
    </location>
</feature>
<name>A0A502GRX0_9GAMM</name>
<gene>
    <name evidence="3" type="ORF">EAH77_01330</name>
</gene>
<dbReference type="AlphaFoldDB" id="A0A502GRX0"/>
<dbReference type="InterPro" id="IPR000259">
    <property type="entry name" value="Adhesion_dom_fimbrial"/>
</dbReference>
<dbReference type="RefSeq" id="WP_140470003.1">
    <property type="nucleotide sequence ID" value="NZ_RCZD01000001.1"/>
</dbReference>
<feature type="signal peptide" evidence="1">
    <location>
        <begin position="1"/>
        <end position="29"/>
    </location>
</feature>
<dbReference type="GO" id="GO:0007155">
    <property type="term" value="P:cell adhesion"/>
    <property type="evidence" value="ECO:0007669"/>
    <property type="project" value="InterPro"/>
</dbReference>
<evidence type="ECO:0000313" key="3">
    <source>
        <dbReference type="EMBL" id="TPG64919.1"/>
    </source>
</evidence>
<dbReference type="Gene3D" id="2.60.40.1090">
    <property type="entry name" value="Fimbrial-type adhesion domain"/>
    <property type="match status" value="1"/>
</dbReference>
<dbReference type="InterPro" id="IPR036937">
    <property type="entry name" value="Adhesion_dom_fimbrial_sf"/>
</dbReference>
<evidence type="ECO:0000259" key="2">
    <source>
        <dbReference type="Pfam" id="PF00419"/>
    </source>
</evidence>
<sequence>MRKPSLPIRTLLPGAALMLIGLSPGFSQAGVLHCDIDSGGAMPFSPYTRENPIAADQNTPDYTVVLSLDYAQFLPNMRLTCTSDGQDFTAPAAFDGMISLSLSAINDRALDWTGEAQTTNNGIKMKMYIKAVSINEETLANSYPPAKMPTGKRLGVEYPIINGKDDTTLVQFGAQYNTDKSLFKYDTKYNFAIESMRAELIKFGWMEYGSEAVIPAGSHLTFTIDGMSGIATVDVPLGSGVYIAAPSCKLDDKHQAVELGSIRKSSGESYPVTGPLTRFGMDFTCSSYTNNVELTFEDANSILKGRNMLVAHNPADGKALNGIAVEMYDSQGQTVHMGVKQNIGIGQQGKNTASFQAAIVQTAADITDANNKDFTGKFTAKANVTISYY</sequence>
<dbReference type="InterPro" id="IPR008966">
    <property type="entry name" value="Adhesion_dom_sf"/>
</dbReference>
<accession>A0A502GRX0</accession>